<evidence type="ECO:0000313" key="3">
    <source>
        <dbReference type="EMBL" id="MFC7408539.1"/>
    </source>
</evidence>
<dbReference type="Proteomes" id="UP001596501">
    <property type="component" value="Unassembled WGS sequence"/>
</dbReference>
<dbReference type="PROSITE" id="PS51257">
    <property type="entry name" value="PROKAR_LIPOPROTEIN"/>
    <property type="match status" value="1"/>
</dbReference>
<evidence type="ECO:0000256" key="1">
    <source>
        <dbReference type="SAM" id="SignalP"/>
    </source>
</evidence>
<dbReference type="PANTHER" id="PTHR30383:SF24">
    <property type="entry name" value="THIOESTERASE 1_PROTEASE 1_LYSOPHOSPHOLIPASE L1"/>
    <property type="match status" value="1"/>
</dbReference>
<dbReference type="InterPro" id="IPR051532">
    <property type="entry name" value="Ester_Hydrolysis_Enzymes"/>
</dbReference>
<protein>
    <submittedName>
        <fullName evidence="3">GDSL-type esterase/lipase family protein</fullName>
    </submittedName>
</protein>
<dbReference type="PANTHER" id="PTHR30383">
    <property type="entry name" value="THIOESTERASE 1/PROTEASE 1/LYSOPHOSPHOLIPASE L1"/>
    <property type="match status" value="1"/>
</dbReference>
<dbReference type="EMBL" id="JBHTCA010000004">
    <property type="protein sequence ID" value="MFC7408539.1"/>
    <property type="molecule type" value="Genomic_DNA"/>
</dbReference>
<dbReference type="SUPFAM" id="SSF52266">
    <property type="entry name" value="SGNH hydrolase"/>
    <property type="match status" value="1"/>
</dbReference>
<dbReference type="Gene3D" id="3.40.50.1110">
    <property type="entry name" value="SGNH hydrolase"/>
    <property type="match status" value="1"/>
</dbReference>
<dbReference type="Pfam" id="PF13472">
    <property type="entry name" value="Lipase_GDSL_2"/>
    <property type="match status" value="1"/>
</dbReference>
<gene>
    <name evidence="3" type="ORF">ACFQPB_06665</name>
</gene>
<organism evidence="3 4">
    <name type="scientific">Hydrogenophaga atypica</name>
    <dbReference type="NCBI Taxonomy" id="249409"/>
    <lineage>
        <taxon>Bacteria</taxon>
        <taxon>Pseudomonadati</taxon>
        <taxon>Pseudomonadota</taxon>
        <taxon>Betaproteobacteria</taxon>
        <taxon>Burkholderiales</taxon>
        <taxon>Comamonadaceae</taxon>
        <taxon>Hydrogenophaga</taxon>
    </lineage>
</organism>
<sequence>MLRRTCISASVAFAAMALLVACGRDTRHQAVPTGQTVLAFGDSVTHGTGASAGEDWPTLLAAATGWQMVNAGVPGDTAQAAQARLPALLAQHRPALVIIEIGGNDFLRRRTAADVKADVRGLIQAAKGSGAQVVLVAVPALSLMAAVAGRPSDAPLYAELAEEEQVALVPEVFSRVLGDAALRTDPVHPNAAGYREMAQGLHQRLKALGIAP</sequence>
<name>A0ABW2QHF3_9BURK</name>
<proteinExistence type="predicted"/>
<comment type="caution">
    <text evidence="3">The sequence shown here is derived from an EMBL/GenBank/DDBJ whole genome shotgun (WGS) entry which is preliminary data.</text>
</comment>
<dbReference type="InterPro" id="IPR013830">
    <property type="entry name" value="SGNH_hydro"/>
</dbReference>
<dbReference type="RefSeq" id="WP_382221004.1">
    <property type="nucleotide sequence ID" value="NZ_JBHTCA010000004.1"/>
</dbReference>
<feature type="signal peptide" evidence="1">
    <location>
        <begin position="1"/>
        <end position="17"/>
    </location>
</feature>
<feature type="chain" id="PRO_5045889738" evidence="1">
    <location>
        <begin position="18"/>
        <end position="212"/>
    </location>
</feature>
<feature type="domain" description="SGNH hydrolase-type esterase" evidence="2">
    <location>
        <begin position="39"/>
        <end position="195"/>
    </location>
</feature>
<accession>A0ABW2QHF3</accession>
<dbReference type="InterPro" id="IPR036514">
    <property type="entry name" value="SGNH_hydro_sf"/>
</dbReference>
<evidence type="ECO:0000259" key="2">
    <source>
        <dbReference type="Pfam" id="PF13472"/>
    </source>
</evidence>
<reference evidence="4" key="1">
    <citation type="journal article" date="2019" name="Int. J. Syst. Evol. Microbiol.">
        <title>The Global Catalogue of Microorganisms (GCM) 10K type strain sequencing project: providing services to taxonomists for standard genome sequencing and annotation.</title>
        <authorList>
            <consortium name="The Broad Institute Genomics Platform"/>
            <consortium name="The Broad Institute Genome Sequencing Center for Infectious Disease"/>
            <person name="Wu L."/>
            <person name="Ma J."/>
        </authorList>
    </citation>
    <scope>NUCLEOTIDE SEQUENCE [LARGE SCALE GENOMIC DNA]</scope>
    <source>
        <strain evidence="4">CGMCC 1.12371</strain>
    </source>
</reference>
<keyword evidence="1" id="KW-0732">Signal</keyword>
<evidence type="ECO:0000313" key="4">
    <source>
        <dbReference type="Proteomes" id="UP001596501"/>
    </source>
</evidence>
<keyword evidence="4" id="KW-1185">Reference proteome</keyword>